<organism evidence="1 2">
    <name type="scientific">Brucella endophytica</name>
    <dbReference type="NCBI Taxonomy" id="1963359"/>
    <lineage>
        <taxon>Bacteria</taxon>
        <taxon>Pseudomonadati</taxon>
        <taxon>Pseudomonadota</taxon>
        <taxon>Alphaproteobacteria</taxon>
        <taxon>Hyphomicrobiales</taxon>
        <taxon>Brucellaceae</taxon>
        <taxon>Brucella/Ochrobactrum group</taxon>
        <taxon>Brucella</taxon>
    </lineage>
</organism>
<reference evidence="1" key="1">
    <citation type="journal article" date="2014" name="Int. J. Syst. Evol. Microbiol.">
        <title>Complete genome sequence of Corynebacterium casei LMG S-19264T (=DSM 44701T), isolated from a smear-ripened cheese.</title>
        <authorList>
            <consortium name="US DOE Joint Genome Institute (JGI-PGF)"/>
            <person name="Walter F."/>
            <person name="Albersmeier A."/>
            <person name="Kalinowski J."/>
            <person name="Ruckert C."/>
        </authorList>
    </citation>
    <scope>NUCLEOTIDE SEQUENCE</scope>
    <source>
        <strain evidence="1">CGMCC 1.15082</strain>
    </source>
</reference>
<evidence type="ECO:0000313" key="1">
    <source>
        <dbReference type="EMBL" id="GGA77913.1"/>
    </source>
</evidence>
<dbReference type="Proteomes" id="UP000646478">
    <property type="component" value="Unassembled WGS sequence"/>
</dbReference>
<gene>
    <name evidence="1" type="ORF">GCM10011491_01370</name>
</gene>
<proteinExistence type="predicted"/>
<dbReference type="EMBL" id="BMHH01000001">
    <property type="protein sequence ID" value="GGA77913.1"/>
    <property type="molecule type" value="Genomic_DNA"/>
</dbReference>
<name>A0A916S002_9HYPH</name>
<dbReference type="RefSeq" id="WP_188820456.1">
    <property type="nucleotide sequence ID" value="NZ_BMHH01000001.1"/>
</dbReference>
<sequence>MLDHEDIRAAADYATHVHRRDAKVEYERWGLSAQAIDELLEKKFMTPAALIDRTRADSLTEDYMQRELSPATFREIWTYRRK</sequence>
<reference evidence="1" key="2">
    <citation type="submission" date="2020-09" db="EMBL/GenBank/DDBJ databases">
        <authorList>
            <person name="Sun Q."/>
            <person name="Zhou Y."/>
        </authorList>
    </citation>
    <scope>NUCLEOTIDE SEQUENCE</scope>
    <source>
        <strain evidence="1">CGMCC 1.15082</strain>
    </source>
</reference>
<accession>A0A916S002</accession>
<keyword evidence="2" id="KW-1185">Reference proteome</keyword>
<protein>
    <submittedName>
        <fullName evidence="1">Uncharacterized protein</fullName>
    </submittedName>
</protein>
<comment type="caution">
    <text evidence="1">The sequence shown here is derived from an EMBL/GenBank/DDBJ whole genome shotgun (WGS) entry which is preliminary data.</text>
</comment>
<dbReference type="AlphaFoldDB" id="A0A916S002"/>
<evidence type="ECO:0000313" key="2">
    <source>
        <dbReference type="Proteomes" id="UP000646478"/>
    </source>
</evidence>